<dbReference type="KEGG" id="pcz:PCL1606_31080"/>
<proteinExistence type="inferred from homology"/>
<dbReference type="PATRIC" id="fig|587753.10.peg.3101"/>
<sequence>MTLSIQLASDDSPGGLLLLSFIRVTDALLELFMRPPFPLLHSYRPLGLGTLCLCAGFTAQVQAAGFFEDSSARLESRTVYFNRDFRDGHTGNDQGASKREEAAQGFILNLQSGYTEGTVGFGIDALGMLGIKLDSSPDRSNSGLLPSSGQDPRGSKDQYAKLGLTAKVRVSQSVLKYGALLPDLPLLKYNDGRLLPTMFNGAMLTSREIKDLTFMAARLDRYTARDSTDAQDIRVHCKNKRYACNVTADHFDMYGLDYKFNDRLTGQYHYAELEDIYRQHFIGLVGNQPLGSGVLKADLRLLKSADSGAERAGSIDNRALSGMLGYAIDGHTFSAGWQRMNGENSMPYLDGSNPYLVNYVQVNDFAAAQERSWQLRYDYDFKAIGINGLSFLTRYVSGDHIKVPGSDQEGREWERDSELKYVVQSGTFKDVSLRLRNATYRSNYEKYARDVDEMRLIVSYNFSIL</sequence>
<name>A0A0D5Y0Q2_9PSED</name>
<keyword evidence="3" id="KW-0732">Signal</keyword>
<organism evidence="4 5">
    <name type="scientific">Pseudomonas chlororaphis</name>
    <dbReference type="NCBI Taxonomy" id="587753"/>
    <lineage>
        <taxon>Bacteria</taxon>
        <taxon>Pseudomonadati</taxon>
        <taxon>Pseudomonadota</taxon>
        <taxon>Gammaproteobacteria</taxon>
        <taxon>Pseudomonadales</taxon>
        <taxon>Pseudomonadaceae</taxon>
        <taxon>Pseudomonas</taxon>
    </lineage>
</organism>
<comment type="similarity">
    <text evidence="1">Belongs to the outer membrane porin (Opr) (TC 1.B.25) family.</text>
</comment>
<gene>
    <name evidence="4" type="ORF">PCL1606_31080</name>
</gene>
<dbReference type="AlphaFoldDB" id="A0A0D5Y0Q2"/>
<protein>
    <submittedName>
        <fullName evidence="4">Porin</fullName>
    </submittedName>
</protein>
<evidence type="ECO:0000256" key="2">
    <source>
        <dbReference type="ARBA" id="ARBA00022448"/>
    </source>
</evidence>
<dbReference type="GO" id="GO:0016020">
    <property type="term" value="C:membrane"/>
    <property type="evidence" value="ECO:0007669"/>
    <property type="project" value="InterPro"/>
</dbReference>
<evidence type="ECO:0000256" key="1">
    <source>
        <dbReference type="ARBA" id="ARBA00009075"/>
    </source>
</evidence>
<dbReference type="InterPro" id="IPR005318">
    <property type="entry name" value="OM_porin_bac"/>
</dbReference>
<dbReference type="Gene3D" id="2.40.160.10">
    <property type="entry name" value="Porin"/>
    <property type="match status" value="1"/>
</dbReference>
<evidence type="ECO:0000256" key="3">
    <source>
        <dbReference type="ARBA" id="ARBA00022729"/>
    </source>
</evidence>
<accession>A0A0D5Y0Q2</accession>
<dbReference type="Proteomes" id="UP000032748">
    <property type="component" value="Chromosome"/>
</dbReference>
<dbReference type="PANTHER" id="PTHR34596:SF2">
    <property type="entry name" value="CHITOPORIN"/>
    <property type="match status" value="1"/>
</dbReference>
<keyword evidence="2" id="KW-0813">Transport</keyword>
<dbReference type="GO" id="GO:0015288">
    <property type="term" value="F:porin activity"/>
    <property type="evidence" value="ECO:0007669"/>
    <property type="project" value="TreeGrafter"/>
</dbReference>
<dbReference type="FunFam" id="2.40.160.10:FF:000008">
    <property type="entry name" value="OprD family porin"/>
    <property type="match status" value="1"/>
</dbReference>
<dbReference type="InterPro" id="IPR023614">
    <property type="entry name" value="Porin_dom_sf"/>
</dbReference>
<evidence type="ECO:0000313" key="4">
    <source>
        <dbReference type="EMBL" id="AKA24559.1"/>
    </source>
</evidence>
<dbReference type="EMBL" id="CP011110">
    <property type="protein sequence ID" value="AKA24559.1"/>
    <property type="molecule type" value="Genomic_DNA"/>
</dbReference>
<dbReference type="PANTHER" id="PTHR34596">
    <property type="entry name" value="CHITOPORIN"/>
    <property type="match status" value="1"/>
</dbReference>
<dbReference type="Pfam" id="PF03573">
    <property type="entry name" value="OprD"/>
    <property type="match status" value="1"/>
</dbReference>
<reference evidence="4 5" key="1">
    <citation type="journal article" date="2015" name="Mol. Plant Microbe Interact.">
        <title>Comparative Genomic Analysis of Pseudomonas chlororaphis PCL1606 Reveals New Insight into Antifungal Compounds Involved in Biocontrol.</title>
        <authorList>
            <person name="Calderon C.E."/>
            <person name="Ramos C."/>
            <person name="de Vicente A."/>
            <person name="Cazorla F.M."/>
        </authorList>
    </citation>
    <scope>NUCLEOTIDE SEQUENCE [LARGE SCALE GENOMIC DNA]</scope>
    <source>
        <strain evidence="4 5">PCL1606</strain>
    </source>
</reference>
<evidence type="ECO:0000313" key="5">
    <source>
        <dbReference type="Proteomes" id="UP000032748"/>
    </source>
</evidence>